<keyword evidence="3" id="KW-1185">Reference proteome</keyword>
<feature type="compositionally biased region" description="Basic residues" evidence="1">
    <location>
        <begin position="212"/>
        <end position="221"/>
    </location>
</feature>
<dbReference type="Proteomes" id="UP000076722">
    <property type="component" value="Unassembled WGS sequence"/>
</dbReference>
<sequence>MIEDTLATMLRHSNSQRCNCIPTTPDSRSRTSGSPNANLNSTPFNRPLVLLPLSSPPLSLDNPSPQFYPPLSYAHRPHRQKPRLSLNLYARKYHASLPAMIDQHPPLGFAESDLDYFTAATLEPPTDLKICASAPPSPSSTHSHLDATPGPPPFFPSHSHSHPQSQSSDSTPTSTIPVTQNQAKSESTSPTYSRLKYSSRTSESSQSQSQSRPRRPRRPRRSTAPALDHIDGLFSERIIDVDLFLP</sequence>
<evidence type="ECO:0000313" key="3">
    <source>
        <dbReference type="Proteomes" id="UP000076722"/>
    </source>
</evidence>
<dbReference type="AlphaFoldDB" id="A0A164T351"/>
<feature type="region of interest" description="Disordered" evidence="1">
    <location>
        <begin position="17"/>
        <end position="43"/>
    </location>
</feature>
<organism evidence="2 3">
    <name type="scientific">Sistotremastrum niveocremeum HHB9708</name>
    <dbReference type="NCBI Taxonomy" id="1314777"/>
    <lineage>
        <taxon>Eukaryota</taxon>
        <taxon>Fungi</taxon>
        <taxon>Dikarya</taxon>
        <taxon>Basidiomycota</taxon>
        <taxon>Agaricomycotina</taxon>
        <taxon>Agaricomycetes</taxon>
        <taxon>Sistotremastrales</taxon>
        <taxon>Sistotremastraceae</taxon>
        <taxon>Sertulicium</taxon>
        <taxon>Sertulicium niveocremeum</taxon>
    </lineage>
</organism>
<name>A0A164T351_9AGAM</name>
<evidence type="ECO:0000256" key="1">
    <source>
        <dbReference type="SAM" id="MobiDB-lite"/>
    </source>
</evidence>
<gene>
    <name evidence="2" type="ORF">SISNIDRAFT_550775</name>
</gene>
<feature type="compositionally biased region" description="Low complexity" evidence="1">
    <location>
        <begin position="156"/>
        <end position="177"/>
    </location>
</feature>
<feature type="compositionally biased region" description="Low complexity" evidence="1">
    <location>
        <begin position="198"/>
        <end position="211"/>
    </location>
</feature>
<protein>
    <submittedName>
        <fullName evidence="2">Uncharacterized protein</fullName>
    </submittedName>
</protein>
<evidence type="ECO:0000313" key="2">
    <source>
        <dbReference type="EMBL" id="KZS92037.1"/>
    </source>
</evidence>
<feature type="compositionally biased region" description="Polar residues" evidence="1">
    <location>
        <begin position="178"/>
        <end position="192"/>
    </location>
</feature>
<reference evidence="2 3" key="1">
    <citation type="journal article" date="2016" name="Mol. Biol. Evol.">
        <title>Comparative Genomics of Early-Diverging Mushroom-Forming Fungi Provides Insights into the Origins of Lignocellulose Decay Capabilities.</title>
        <authorList>
            <person name="Nagy L.G."/>
            <person name="Riley R."/>
            <person name="Tritt A."/>
            <person name="Adam C."/>
            <person name="Daum C."/>
            <person name="Floudas D."/>
            <person name="Sun H."/>
            <person name="Yadav J.S."/>
            <person name="Pangilinan J."/>
            <person name="Larsson K.H."/>
            <person name="Matsuura K."/>
            <person name="Barry K."/>
            <person name="Labutti K."/>
            <person name="Kuo R."/>
            <person name="Ohm R.A."/>
            <person name="Bhattacharya S.S."/>
            <person name="Shirouzu T."/>
            <person name="Yoshinaga Y."/>
            <person name="Martin F.M."/>
            <person name="Grigoriev I.V."/>
            <person name="Hibbett D.S."/>
        </authorList>
    </citation>
    <scope>NUCLEOTIDE SEQUENCE [LARGE SCALE GENOMIC DNA]</scope>
    <source>
        <strain evidence="2 3">HHB9708</strain>
    </source>
</reference>
<proteinExistence type="predicted"/>
<dbReference type="EMBL" id="KV419412">
    <property type="protein sequence ID" value="KZS92037.1"/>
    <property type="molecule type" value="Genomic_DNA"/>
</dbReference>
<accession>A0A164T351</accession>
<feature type="region of interest" description="Disordered" evidence="1">
    <location>
        <begin position="128"/>
        <end position="228"/>
    </location>
</feature>